<comment type="caution">
    <text evidence="3">The sequence shown here is derived from an EMBL/GenBank/DDBJ whole genome shotgun (WGS) entry which is preliminary data.</text>
</comment>
<dbReference type="Proteomes" id="UP000681720">
    <property type="component" value="Unassembled WGS sequence"/>
</dbReference>
<reference evidence="3" key="1">
    <citation type="submission" date="2021-02" db="EMBL/GenBank/DDBJ databases">
        <authorList>
            <person name="Nowell W R."/>
        </authorList>
    </citation>
    <scope>NUCLEOTIDE SEQUENCE</scope>
</reference>
<evidence type="ECO:0000313" key="4">
    <source>
        <dbReference type="EMBL" id="CAF4754544.1"/>
    </source>
</evidence>
<dbReference type="AlphaFoldDB" id="A0A8S3A8M4"/>
<dbReference type="EMBL" id="CAJOBJ010121629">
    <property type="protein sequence ID" value="CAF4678903.1"/>
    <property type="molecule type" value="Genomic_DNA"/>
</dbReference>
<sequence>MLAVRECQSDTKQRMEKAHEDMLKLEEEIYEKGCRLETLEDENERFQE</sequence>
<feature type="non-terminal residue" evidence="3">
    <location>
        <position position="48"/>
    </location>
</feature>
<dbReference type="Proteomes" id="UP000681967">
    <property type="component" value="Unassembled WGS sequence"/>
</dbReference>
<proteinExistence type="predicted"/>
<protein>
    <submittedName>
        <fullName evidence="3">Uncharacterized protein</fullName>
    </submittedName>
</protein>
<evidence type="ECO:0000313" key="2">
    <source>
        <dbReference type="EMBL" id="CAF4678903.1"/>
    </source>
</evidence>
<gene>
    <name evidence="3" type="ORF">BYL167_LOCUS44312</name>
    <name evidence="2" type="ORF">GIL414_LOCUS42195</name>
    <name evidence="4" type="ORF">GIL414_LOCUS45298</name>
</gene>
<keyword evidence="1" id="KW-0175">Coiled coil</keyword>
<name>A0A8S3A8M4_9BILA</name>
<accession>A0A8S3A8M4</accession>
<dbReference type="EMBL" id="CAJOBH010119985">
    <property type="protein sequence ID" value="CAF4706702.1"/>
    <property type="molecule type" value="Genomic_DNA"/>
</dbReference>
<evidence type="ECO:0000256" key="1">
    <source>
        <dbReference type="SAM" id="Coils"/>
    </source>
</evidence>
<evidence type="ECO:0000313" key="5">
    <source>
        <dbReference type="Proteomes" id="UP000681967"/>
    </source>
</evidence>
<evidence type="ECO:0000313" key="3">
    <source>
        <dbReference type="EMBL" id="CAF4706702.1"/>
    </source>
</evidence>
<feature type="coiled-coil region" evidence="1">
    <location>
        <begin position="8"/>
        <end position="42"/>
    </location>
</feature>
<organism evidence="3 5">
    <name type="scientific">Rotaria magnacalcarata</name>
    <dbReference type="NCBI Taxonomy" id="392030"/>
    <lineage>
        <taxon>Eukaryota</taxon>
        <taxon>Metazoa</taxon>
        <taxon>Spiralia</taxon>
        <taxon>Gnathifera</taxon>
        <taxon>Rotifera</taxon>
        <taxon>Eurotatoria</taxon>
        <taxon>Bdelloidea</taxon>
        <taxon>Philodinida</taxon>
        <taxon>Philodinidae</taxon>
        <taxon>Rotaria</taxon>
    </lineage>
</organism>
<dbReference type="EMBL" id="CAJOBJ010138940">
    <property type="protein sequence ID" value="CAF4754544.1"/>
    <property type="molecule type" value="Genomic_DNA"/>
</dbReference>